<reference evidence="2" key="1">
    <citation type="submission" date="2021-01" db="EMBL/GenBank/DDBJ databases">
        <authorList>
            <person name="Corre E."/>
            <person name="Pelletier E."/>
            <person name="Niang G."/>
            <person name="Scheremetjew M."/>
            <person name="Finn R."/>
            <person name="Kale V."/>
            <person name="Holt S."/>
            <person name="Cochrane G."/>
            <person name="Meng A."/>
            <person name="Brown T."/>
            <person name="Cohen L."/>
        </authorList>
    </citation>
    <scope>NUCLEOTIDE SEQUENCE</scope>
    <source>
        <strain evidence="2">CCMP2222</strain>
    </source>
</reference>
<protein>
    <submittedName>
        <fullName evidence="2">Uncharacterized protein</fullName>
    </submittedName>
</protein>
<feature type="transmembrane region" description="Helical" evidence="1">
    <location>
        <begin position="135"/>
        <end position="157"/>
    </location>
</feature>
<feature type="transmembrane region" description="Helical" evidence="1">
    <location>
        <begin position="20"/>
        <end position="43"/>
    </location>
</feature>
<keyword evidence="1" id="KW-1133">Transmembrane helix</keyword>
<evidence type="ECO:0000256" key="1">
    <source>
        <dbReference type="SAM" id="Phobius"/>
    </source>
</evidence>
<keyword evidence="1" id="KW-0812">Transmembrane</keyword>
<accession>A0A7S2MKK6</accession>
<sequence>MMAQPLLAGAEAVRAGKYGVCLVAVVYTLLGLVLCGTYAWGIIRLDGEFKQSGGAMKLWGRINDKGNEWLLSIYFTSIGLAAIGYLPSLAYAFFIAPELPRGLVNRMCGSLACFFVTELFWMPMCVAYIESPSSLVYTLIRLQLAVSGISGLCWFYFKVFAVPEEVEKTVGAPLRLSAKAGTAIFALHCAILDATVWPPFFHQ</sequence>
<keyword evidence="1" id="KW-0472">Membrane</keyword>
<gene>
    <name evidence="2" type="ORF">AAND1436_LOCUS34656</name>
</gene>
<proteinExistence type="predicted"/>
<evidence type="ECO:0000313" key="2">
    <source>
        <dbReference type="EMBL" id="CAD9488680.1"/>
    </source>
</evidence>
<name>A0A7S2MKK6_9DINO</name>
<dbReference type="AlphaFoldDB" id="A0A7S2MKK6"/>
<dbReference type="EMBL" id="HBGQ01072184">
    <property type="protein sequence ID" value="CAD9488680.1"/>
    <property type="molecule type" value="Transcribed_RNA"/>
</dbReference>
<feature type="transmembrane region" description="Helical" evidence="1">
    <location>
        <begin position="108"/>
        <end position="129"/>
    </location>
</feature>
<organism evidence="2">
    <name type="scientific">Alexandrium andersonii</name>
    <dbReference type="NCBI Taxonomy" id="327968"/>
    <lineage>
        <taxon>Eukaryota</taxon>
        <taxon>Sar</taxon>
        <taxon>Alveolata</taxon>
        <taxon>Dinophyceae</taxon>
        <taxon>Gonyaulacales</taxon>
        <taxon>Pyrocystaceae</taxon>
        <taxon>Alexandrium</taxon>
    </lineage>
</organism>
<feature type="transmembrane region" description="Helical" evidence="1">
    <location>
        <begin position="73"/>
        <end position="96"/>
    </location>
</feature>